<protein>
    <submittedName>
        <fullName evidence="2">DUF3306 domain-containing protein</fullName>
    </submittedName>
</protein>
<organism evidence="2 3">
    <name type="scientific">Ferrovibrio terrae</name>
    <dbReference type="NCBI Taxonomy" id="2594003"/>
    <lineage>
        <taxon>Bacteria</taxon>
        <taxon>Pseudomonadati</taxon>
        <taxon>Pseudomonadota</taxon>
        <taxon>Alphaproteobacteria</taxon>
        <taxon>Rhodospirillales</taxon>
        <taxon>Rhodospirillaceae</taxon>
        <taxon>Ferrovibrio</taxon>
    </lineage>
</organism>
<reference evidence="2 3" key="1">
    <citation type="submission" date="2019-07" db="EMBL/GenBank/DDBJ databases">
        <title>Genome sequencing for Ferrovibrio sp. K5.</title>
        <authorList>
            <person name="Park S.-J."/>
        </authorList>
    </citation>
    <scope>NUCLEOTIDE SEQUENCE [LARGE SCALE GENOMIC DNA]</scope>
    <source>
        <strain evidence="2 3">K5</strain>
    </source>
</reference>
<dbReference type="KEGG" id="fer:FNB15_20460"/>
<gene>
    <name evidence="2" type="ORF">FNB15_20460</name>
</gene>
<proteinExistence type="predicted"/>
<name>A0A516H6W8_9PROT</name>
<feature type="compositionally biased region" description="Low complexity" evidence="1">
    <location>
        <begin position="156"/>
        <end position="177"/>
    </location>
</feature>
<evidence type="ECO:0000313" key="3">
    <source>
        <dbReference type="Proteomes" id="UP000317496"/>
    </source>
</evidence>
<evidence type="ECO:0000313" key="2">
    <source>
        <dbReference type="EMBL" id="QDO99492.1"/>
    </source>
</evidence>
<feature type="compositionally biased region" description="Low complexity" evidence="1">
    <location>
        <begin position="39"/>
        <end position="52"/>
    </location>
</feature>
<feature type="compositionally biased region" description="Basic and acidic residues" evidence="1">
    <location>
        <begin position="1"/>
        <end position="10"/>
    </location>
</feature>
<evidence type="ECO:0000256" key="1">
    <source>
        <dbReference type="SAM" id="MobiDB-lite"/>
    </source>
</evidence>
<feature type="compositionally biased region" description="Basic and acidic residues" evidence="1">
    <location>
        <begin position="27"/>
        <end position="36"/>
    </location>
</feature>
<dbReference type="RefSeq" id="WP_144258488.1">
    <property type="nucleotide sequence ID" value="NZ_CP041636.1"/>
</dbReference>
<feature type="region of interest" description="Disordered" evidence="1">
    <location>
        <begin position="139"/>
        <end position="207"/>
    </location>
</feature>
<feature type="compositionally biased region" description="Basic residues" evidence="1">
    <location>
        <begin position="197"/>
        <end position="207"/>
    </location>
</feature>
<feature type="region of interest" description="Disordered" evidence="1">
    <location>
        <begin position="1"/>
        <end position="64"/>
    </location>
</feature>
<dbReference type="Proteomes" id="UP000317496">
    <property type="component" value="Chromosome"/>
</dbReference>
<dbReference type="EMBL" id="CP041636">
    <property type="protein sequence ID" value="QDO99492.1"/>
    <property type="molecule type" value="Genomic_DNA"/>
</dbReference>
<dbReference type="InterPro" id="IPR021735">
    <property type="entry name" value="DUF3306"/>
</dbReference>
<accession>A0A516H6W8</accession>
<keyword evidence="3" id="KW-1185">Reference proteome</keyword>
<sequence>MTAGRDKPDDLATEGEGSGFLSRWSRRKAEVREQERVQPPASDSAEPAVAPEAEAEFDPATLPPIDSLTAESDFSVFLKKGVPTALRTAALRKLWVTEPSVVNYKALVEYNWDFTAPGYGELLPTDDVAKMAKHIFSGFSQEPKPEDAPQQSEIDPGQQPQDPQQALPAPEEQPVAEIQGEPARAEPVADAPAAPAPRRRHGGALPS</sequence>
<dbReference type="Pfam" id="PF11748">
    <property type="entry name" value="DUF3306"/>
    <property type="match status" value="1"/>
</dbReference>
<dbReference type="AlphaFoldDB" id="A0A516H6W8"/>
<dbReference type="OrthoDB" id="8100830at2"/>